<evidence type="ECO:0000313" key="3">
    <source>
        <dbReference type="Proteomes" id="UP000664034"/>
    </source>
</evidence>
<accession>A0A939K0E6</accession>
<organism evidence="2 3">
    <name type="scientific">Fibrella rubiginis</name>
    <dbReference type="NCBI Taxonomy" id="2817060"/>
    <lineage>
        <taxon>Bacteria</taxon>
        <taxon>Pseudomonadati</taxon>
        <taxon>Bacteroidota</taxon>
        <taxon>Cytophagia</taxon>
        <taxon>Cytophagales</taxon>
        <taxon>Spirosomataceae</taxon>
        <taxon>Fibrella</taxon>
    </lineage>
</organism>
<comment type="caution">
    <text evidence="2">The sequence shown here is derived from an EMBL/GenBank/DDBJ whole genome shotgun (WGS) entry which is preliminary data.</text>
</comment>
<evidence type="ECO:0000256" key="1">
    <source>
        <dbReference type="SAM" id="MobiDB-lite"/>
    </source>
</evidence>
<keyword evidence="3" id="KW-1185">Reference proteome</keyword>
<dbReference type="Proteomes" id="UP000664034">
    <property type="component" value="Unassembled WGS sequence"/>
</dbReference>
<proteinExistence type="predicted"/>
<feature type="compositionally biased region" description="Basic residues" evidence="1">
    <location>
        <begin position="69"/>
        <end position="78"/>
    </location>
</feature>
<sequence>MIDRLAHSPAKVGFLNYLPWLFSILDTVLRVKEILAWSESEQHKLILAGGYQKVGALPATTTEPAPHSQMRRKKRPQL</sequence>
<reference evidence="2" key="1">
    <citation type="submission" date="2021-03" db="EMBL/GenBank/DDBJ databases">
        <title>Fibrella sp. HMF5335 genome sequencing and assembly.</title>
        <authorList>
            <person name="Kang H."/>
            <person name="Kim H."/>
            <person name="Bae S."/>
            <person name="Joh K."/>
        </authorList>
    </citation>
    <scope>NUCLEOTIDE SEQUENCE</scope>
    <source>
        <strain evidence="2">HMF5335</strain>
    </source>
</reference>
<gene>
    <name evidence="2" type="ORF">J2I47_05560</name>
</gene>
<dbReference type="RefSeq" id="WP_207363555.1">
    <property type="nucleotide sequence ID" value="NZ_JAFMYV010000002.1"/>
</dbReference>
<protein>
    <submittedName>
        <fullName evidence="2">Uncharacterized protein</fullName>
    </submittedName>
</protein>
<dbReference type="EMBL" id="JAFMYV010000002">
    <property type="protein sequence ID" value="MBO0936007.1"/>
    <property type="molecule type" value="Genomic_DNA"/>
</dbReference>
<evidence type="ECO:0000313" key="2">
    <source>
        <dbReference type="EMBL" id="MBO0936007.1"/>
    </source>
</evidence>
<dbReference type="AlphaFoldDB" id="A0A939K0E6"/>
<feature type="region of interest" description="Disordered" evidence="1">
    <location>
        <begin position="57"/>
        <end position="78"/>
    </location>
</feature>
<name>A0A939K0E6_9BACT</name>